<evidence type="ECO:0000313" key="2">
    <source>
        <dbReference type="Proteomes" id="UP000266673"/>
    </source>
</evidence>
<dbReference type="AlphaFoldDB" id="A0A397UTW4"/>
<sequence>MKEESNYPQSPLIKLFDKNRTFYYEIIKEGTYPLSNQCYYTKNPKYRIPNNYVIKTRHGKAKHLVECTIQYINKKPLFTIRFGADLKIQIQSSKSASNVACQYLKKLNETKVLTNMKKCNKNKSKKIYKNKSRISGSILFGLTLTSVENIHKTLSLDYNHQVHPFEELIRLEIGEEQFDISFGKFDEKSEKERKEAIPTTFEPITDTSEITDINIITNMLESIGMEEQHRITDILNYIIPFYVNKGILIPNKSTLHIRISGDGRNVERKVKHVMVTMAFSDWKFLATCLGMKAANTKYFCSWCDCSKENINSTNKKITKSIETIKMNYSQIDGHLKEPIFYMIPICNWVCDELHILLRITDWLWELMLSDLSREQVDETIWQSKF</sequence>
<keyword evidence="2" id="KW-1185">Reference proteome</keyword>
<dbReference type="EMBL" id="QKWP01001006">
    <property type="protein sequence ID" value="RIB12607.1"/>
    <property type="molecule type" value="Genomic_DNA"/>
</dbReference>
<dbReference type="Proteomes" id="UP000266673">
    <property type="component" value="Unassembled WGS sequence"/>
</dbReference>
<name>A0A397UTW4_9GLOM</name>
<evidence type="ECO:0000313" key="1">
    <source>
        <dbReference type="EMBL" id="RIB12607.1"/>
    </source>
</evidence>
<proteinExistence type="predicted"/>
<dbReference type="Gene3D" id="3.30.160.360">
    <property type="match status" value="1"/>
</dbReference>
<reference evidence="1 2" key="1">
    <citation type="submission" date="2018-06" db="EMBL/GenBank/DDBJ databases">
        <title>Comparative genomics reveals the genomic features of Rhizophagus irregularis, R. cerebriforme, R. diaphanum and Gigaspora rosea, and their symbiotic lifestyle signature.</title>
        <authorList>
            <person name="Morin E."/>
            <person name="San Clemente H."/>
            <person name="Chen E.C.H."/>
            <person name="De La Providencia I."/>
            <person name="Hainaut M."/>
            <person name="Kuo A."/>
            <person name="Kohler A."/>
            <person name="Murat C."/>
            <person name="Tang N."/>
            <person name="Roy S."/>
            <person name="Loubradou J."/>
            <person name="Henrissat B."/>
            <person name="Grigoriev I.V."/>
            <person name="Corradi N."/>
            <person name="Roux C."/>
            <person name="Martin F.M."/>
        </authorList>
    </citation>
    <scope>NUCLEOTIDE SEQUENCE [LARGE SCALE GENOMIC DNA]</scope>
    <source>
        <strain evidence="1 2">DAOM 194757</strain>
    </source>
</reference>
<dbReference type="PANTHER" id="PTHR31424:SF5">
    <property type="entry name" value="APPLE DOMAIN-CONTAINING PROTEIN"/>
    <property type="match status" value="1"/>
</dbReference>
<organism evidence="1 2">
    <name type="scientific">Gigaspora rosea</name>
    <dbReference type="NCBI Taxonomy" id="44941"/>
    <lineage>
        <taxon>Eukaryota</taxon>
        <taxon>Fungi</taxon>
        <taxon>Fungi incertae sedis</taxon>
        <taxon>Mucoromycota</taxon>
        <taxon>Glomeromycotina</taxon>
        <taxon>Glomeromycetes</taxon>
        <taxon>Diversisporales</taxon>
        <taxon>Gigasporaceae</taxon>
        <taxon>Gigaspora</taxon>
    </lineage>
</organism>
<protein>
    <submittedName>
        <fullName evidence="1">Uncharacterized protein</fullName>
    </submittedName>
</protein>
<dbReference type="PANTHER" id="PTHR31424">
    <property type="entry name" value="PROTEIN CBG23806"/>
    <property type="match status" value="1"/>
</dbReference>
<accession>A0A397UTW4</accession>
<comment type="caution">
    <text evidence="1">The sequence shown here is derived from an EMBL/GenBank/DDBJ whole genome shotgun (WGS) entry which is preliminary data.</text>
</comment>
<dbReference type="OrthoDB" id="2376370at2759"/>
<gene>
    <name evidence="1" type="ORF">C2G38_2200159</name>
</gene>